<evidence type="ECO:0000313" key="2">
    <source>
        <dbReference type="EMBL" id="VYU78957.1"/>
    </source>
</evidence>
<dbReference type="EMBL" id="CACRUA010000074">
    <property type="protein sequence ID" value="VYU78957.1"/>
    <property type="molecule type" value="Genomic_DNA"/>
</dbReference>
<dbReference type="InterPro" id="IPR002931">
    <property type="entry name" value="Transglutaminase-like"/>
</dbReference>
<dbReference type="PANTHER" id="PTHR38339">
    <property type="entry name" value="TRANSGLUTAMINASE DOMAIN PROTEIN"/>
    <property type="match status" value="1"/>
</dbReference>
<accession>A0A6N3HQ07</accession>
<dbReference type="Pfam" id="PF01841">
    <property type="entry name" value="Transglut_core"/>
    <property type="match status" value="1"/>
</dbReference>
<dbReference type="SUPFAM" id="SSF54001">
    <property type="entry name" value="Cysteine proteinases"/>
    <property type="match status" value="1"/>
</dbReference>
<organism evidence="2">
    <name type="scientific">Clostridium symbiosum</name>
    <name type="common">Bacteroides symbiosus</name>
    <dbReference type="NCBI Taxonomy" id="1512"/>
    <lineage>
        <taxon>Bacteria</taxon>
        <taxon>Bacillati</taxon>
        <taxon>Bacillota</taxon>
        <taxon>Clostridia</taxon>
        <taxon>Lachnospirales</taxon>
        <taxon>Lachnospiraceae</taxon>
        <taxon>Otoolea</taxon>
    </lineage>
</organism>
<dbReference type="SMART" id="SM00460">
    <property type="entry name" value="TGc"/>
    <property type="match status" value="1"/>
</dbReference>
<protein>
    <submittedName>
        <fullName evidence="2">Transglutaminase-like superfamily protein</fullName>
    </submittedName>
</protein>
<sequence length="470" mass="54467">MEENRAKNLAALTVPLPEDIEKLKWHGDFTRALKIIENRLGKDIPGIMKERLVLERDIIRRLPLQYPFSHQAALAFATERIEGFSEEELENLIDENAIDWLYIEGERRIKDDFVDSLVKTRKDIRARIFDKSALAEGELEGRLRDQTIKRMKEKGGLAYYFRIRSTLKIREEAFEPGKTVRVYLPIPLEYAQVRNFRLLHTSMEPLRTAPPLWPQRTICFETELTENSVFSIEYEFENHTPYIELDENRVTGAADAGKVLPDGRRLGNWLGEQLPQIRFTPFLKSLTEEVAGSEKNPLCRAKRIYEYITSHVTYSFVRSYFTITDIPEYAAAGQKGDCGIQALLFITMCRIAGVPARWQAGLYANPRDIGCHDWAQFYIEPYGWLYADCSFGGGAYRDGVKERREFYFGNLDPFRIPMNSEFGWEFTPPMKRPGSDPYDNQTGEAEYADRALIRDELDTAHEIIEIREID</sequence>
<dbReference type="AlphaFoldDB" id="A0A6N3HQ07"/>
<dbReference type="Gene3D" id="3.10.620.30">
    <property type="match status" value="1"/>
</dbReference>
<evidence type="ECO:0000259" key="1">
    <source>
        <dbReference type="SMART" id="SM00460"/>
    </source>
</evidence>
<dbReference type="InterPro" id="IPR038765">
    <property type="entry name" value="Papain-like_cys_pep_sf"/>
</dbReference>
<reference evidence="2" key="1">
    <citation type="submission" date="2019-11" db="EMBL/GenBank/DDBJ databases">
        <authorList>
            <person name="Feng L."/>
        </authorList>
    </citation>
    <scope>NUCLEOTIDE SEQUENCE</scope>
    <source>
        <strain evidence="2">CsymbiosumLFYP84</strain>
    </source>
</reference>
<feature type="domain" description="Transglutaminase-like" evidence="1">
    <location>
        <begin position="330"/>
        <end position="391"/>
    </location>
</feature>
<name>A0A6N3HQ07_CLOSY</name>
<dbReference type="RefSeq" id="WP_021641218.1">
    <property type="nucleotide sequence ID" value="NZ_CABHNX010000157.1"/>
</dbReference>
<dbReference type="PANTHER" id="PTHR38339:SF1">
    <property type="entry name" value="TRANSGLUTAMINASE-LIKE DOMAIN-CONTAINING PROTEIN"/>
    <property type="match status" value="1"/>
</dbReference>
<gene>
    <name evidence="2" type="ORF">CSLFYP84_04118</name>
</gene>
<proteinExistence type="predicted"/>